<dbReference type="SUPFAM" id="SSF53955">
    <property type="entry name" value="Lysozyme-like"/>
    <property type="match status" value="1"/>
</dbReference>
<dbReference type="Gene3D" id="1.10.530.10">
    <property type="match status" value="1"/>
</dbReference>
<evidence type="ECO:0000313" key="4">
    <source>
        <dbReference type="Proteomes" id="UP001620408"/>
    </source>
</evidence>
<feature type="domain" description="Transglycosylase SLT" evidence="2">
    <location>
        <begin position="15"/>
        <end position="126"/>
    </location>
</feature>
<dbReference type="InterPro" id="IPR023346">
    <property type="entry name" value="Lysozyme-like_dom_sf"/>
</dbReference>
<feature type="compositionally biased region" description="Basic and acidic residues" evidence="1">
    <location>
        <begin position="319"/>
        <end position="332"/>
    </location>
</feature>
<sequence>MLPGLEMMSCPNLAVPAEVMQHIVKVESSHNPYAIGVVGGQLVRQPQNLGEALATVRMLEDQGYNFSVGLAQVNRANLGKYGLDSYEKAFSPCANLAVGARILSECYASSGNDWGKAFSCYYSGNFVTGYRDGYVQKVYDSINRSMKLASNQAMAIPVVAANQAAVRSSSKSVAYAPINDSSYRIALRSVALDTAASAIIAPAVARAAGLPSASPANVGYAPTRPGPQPLPDNSANTMQPTPATVAQSAPAGMPYAGNAVAANVAPDGAAPAQANAASDEIFVPRVRGPNDAAPTAGQQAPAVAPQMAVSTGTPNIDQADLRQGSRDDAFVF</sequence>
<accession>A0ABW8K1W5</accession>
<keyword evidence="4" id="KW-1185">Reference proteome</keyword>
<name>A0ABW8K1W5_9GAMM</name>
<reference evidence="3 4" key="1">
    <citation type="submission" date="2020-10" db="EMBL/GenBank/DDBJ databases">
        <title>Phylogeny of dyella-like bacteria.</title>
        <authorList>
            <person name="Fu J."/>
        </authorList>
    </citation>
    <scope>NUCLEOTIDE SEQUENCE [LARGE SCALE GENOMIC DNA]</scope>
    <source>
        <strain evidence="3 4">BB4</strain>
    </source>
</reference>
<feature type="compositionally biased region" description="Polar residues" evidence="1">
    <location>
        <begin position="231"/>
        <end position="247"/>
    </location>
</feature>
<feature type="region of interest" description="Disordered" evidence="1">
    <location>
        <begin position="218"/>
        <end position="250"/>
    </location>
</feature>
<protein>
    <submittedName>
        <fullName evidence="3">Transglycosylase SLT domain-containing protein</fullName>
    </submittedName>
</protein>
<dbReference type="Pfam" id="PF01464">
    <property type="entry name" value="SLT"/>
    <property type="match status" value="1"/>
</dbReference>
<dbReference type="EMBL" id="JADIKD010000008">
    <property type="protein sequence ID" value="MFK2916904.1"/>
    <property type="molecule type" value="Genomic_DNA"/>
</dbReference>
<dbReference type="CDD" id="cd16892">
    <property type="entry name" value="LT_VirB1-like"/>
    <property type="match status" value="1"/>
</dbReference>
<dbReference type="InterPro" id="IPR008258">
    <property type="entry name" value="Transglycosylase_SLT_dom_1"/>
</dbReference>
<organism evidence="3 4">
    <name type="scientific">Dyella koreensis</name>
    <dbReference type="NCBI Taxonomy" id="311235"/>
    <lineage>
        <taxon>Bacteria</taxon>
        <taxon>Pseudomonadati</taxon>
        <taxon>Pseudomonadota</taxon>
        <taxon>Gammaproteobacteria</taxon>
        <taxon>Lysobacterales</taxon>
        <taxon>Rhodanobacteraceae</taxon>
        <taxon>Dyella</taxon>
    </lineage>
</organism>
<evidence type="ECO:0000313" key="3">
    <source>
        <dbReference type="EMBL" id="MFK2916904.1"/>
    </source>
</evidence>
<feature type="region of interest" description="Disordered" evidence="1">
    <location>
        <begin position="287"/>
        <end position="332"/>
    </location>
</feature>
<proteinExistence type="predicted"/>
<dbReference type="RefSeq" id="WP_417323432.1">
    <property type="nucleotide sequence ID" value="NZ_JBHSHH010000011.1"/>
</dbReference>
<gene>
    <name evidence="3" type="ORF">ISS97_06490</name>
</gene>
<dbReference type="Proteomes" id="UP001620408">
    <property type="component" value="Unassembled WGS sequence"/>
</dbReference>
<feature type="compositionally biased region" description="Low complexity" evidence="1">
    <location>
        <begin position="292"/>
        <end position="308"/>
    </location>
</feature>
<evidence type="ECO:0000256" key="1">
    <source>
        <dbReference type="SAM" id="MobiDB-lite"/>
    </source>
</evidence>
<evidence type="ECO:0000259" key="2">
    <source>
        <dbReference type="Pfam" id="PF01464"/>
    </source>
</evidence>
<comment type="caution">
    <text evidence="3">The sequence shown here is derived from an EMBL/GenBank/DDBJ whole genome shotgun (WGS) entry which is preliminary data.</text>
</comment>